<proteinExistence type="predicted"/>
<keyword evidence="2" id="KW-0812">Transmembrane</keyword>
<dbReference type="WBParaSite" id="PSAMB.scaffold56size92332.g1267.t1">
    <property type="protein sequence ID" value="PSAMB.scaffold56size92332.g1267.t1"/>
    <property type="gene ID" value="PSAMB.scaffold56size92332.g1267"/>
</dbReference>
<evidence type="ECO:0000313" key="3">
    <source>
        <dbReference type="Proteomes" id="UP000887566"/>
    </source>
</evidence>
<name>A0A914WY71_9BILA</name>
<dbReference type="AlphaFoldDB" id="A0A914WY71"/>
<sequence length="106" mass="10808">MVARVGPPVIVAGPARVPVEMAAAAAAAAYDGGASMGSGMGGGGGQATVVVYDERRFMVALNSFITTLFCSSLAVSTVNYGRSTSRQRQFRAQVGEDKSALGRVPP</sequence>
<feature type="region of interest" description="Disordered" evidence="1">
    <location>
        <begin position="86"/>
        <end position="106"/>
    </location>
</feature>
<feature type="transmembrane region" description="Helical" evidence="2">
    <location>
        <begin position="57"/>
        <end position="81"/>
    </location>
</feature>
<accession>A0A914WY71</accession>
<organism evidence="3 4">
    <name type="scientific">Plectus sambesii</name>
    <dbReference type="NCBI Taxonomy" id="2011161"/>
    <lineage>
        <taxon>Eukaryota</taxon>
        <taxon>Metazoa</taxon>
        <taxon>Ecdysozoa</taxon>
        <taxon>Nematoda</taxon>
        <taxon>Chromadorea</taxon>
        <taxon>Plectida</taxon>
        <taxon>Plectina</taxon>
        <taxon>Plectoidea</taxon>
        <taxon>Plectidae</taxon>
        <taxon>Plectus</taxon>
    </lineage>
</organism>
<protein>
    <submittedName>
        <fullName evidence="4">CASP-like protein</fullName>
    </submittedName>
</protein>
<dbReference type="Proteomes" id="UP000887566">
    <property type="component" value="Unplaced"/>
</dbReference>
<keyword evidence="2" id="KW-0472">Membrane</keyword>
<keyword evidence="2" id="KW-1133">Transmembrane helix</keyword>
<keyword evidence="3" id="KW-1185">Reference proteome</keyword>
<evidence type="ECO:0000313" key="4">
    <source>
        <dbReference type="WBParaSite" id="PSAMB.scaffold56size92332.g1267.t1"/>
    </source>
</evidence>
<evidence type="ECO:0000256" key="1">
    <source>
        <dbReference type="SAM" id="MobiDB-lite"/>
    </source>
</evidence>
<evidence type="ECO:0000256" key="2">
    <source>
        <dbReference type="SAM" id="Phobius"/>
    </source>
</evidence>
<reference evidence="4" key="1">
    <citation type="submission" date="2022-11" db="UniProtKB">
        <authorList>
            <consortium name="WormBaseParasite"/>
        </authorList>
    </citation>
    <scope>IDENTIFICATION</scope>
</reference>